<dbReference type="EMBL" id="BMQG01000003">
    <property type="protein sequence ID" value="GGM36362.1"/>
    <property type="molecule type" value="Genomic_DNA"/>
</dbReference>
<dbReference type="PANTHER" id="PTHR48107">
    <property type="entry name" value="NADPH-DEPENDENT ALDEHYDE REDUCTASE-LIKE PROTEIN, CHLOROPLASTIC-RELATED"/>
    <property type="match status" value="1"/>
</dbReference>
<comment type="similarity">
    <text evidence="1">Belongs to the short-chain dehydrogenases/reductases (SDR) family.</text>
</comment>
<organism evidence="5 6">
    <name type="scientific">Deinococcus arenae</name>
    <dbReference type="NCBI Taxonomy" id="1452751"/>
    <lineage>
        <taxon>Bacteria</taxon>
        <taxon>Thermotogati</taxon>
        <taxon>Deinococcota</taxon>
        <taxon>Deinococci</taxon>
        <taxon>Deinococcales</taxon>
        <taxon>Deinococcaceae</taxon>
        <taxon>Deinococcus</taxon>
    </lineage>
</organism>
<dbReference type="Proteomes" id="UP000600547">
    <property type="component" value="Unassembled WGS sequence"/>
</dbReference>
<dbReference type="SMART" id="SM00822">
    <property type="entry name" value="PKS_KR"/>
    <property type="match status" value="1"/>
</dbReference>
<keyword evidence="6" id="KW-1185">Reference proteome</keyword>
<feature type="region of interest" description="Disordered" evidence="3">
    <location>
        <begin position="1"/>
        <end position="39"/>
    </location>
</feature>
<evidence type="ECO:0000256" key="2">
    <source>
        <dbReference type="ARBA" id="ARBA00023002"/>
    </source>
</evidence>
<dbReference type="InterPro" id="IPR020904">
    <property type="entry name" value="Sc_DH/Rdtase_CS"/>
</dbReference>
<accession>A0A8H9L6F4</accession>
<feature type="domain" description="Ketoreductase" evidence="4">
    <location>
        <begin position="60"/>
        <end position="245"/>
    </location>
</feature>
<dbReference type="GO" id="GO:0016614">
    <property type="term" value="F:oxidoreductase activity, acting on CH-OH group of donors"/>
    <property type="evidence" value="ECO:0007669"/>
    <property type="project" value="UniProtKB-ARBA"/>
</dbReference>
<dbReference type="FunFam" id="3.40.50.720:FF:000084">
    <property type="entry name" value="Short-chain dehydrogenase reductase"/>
    <property type="match status" value="1"/>
</dbReference>
<evidence type="ECO:0000259" key="4">
    <source>
        <dbReference type="SMART" id="SM00822"/>
    </source>
</evidence>
<name>A0A8H9L6F4_9DEIO</name>
<evidence type="ECO:0000313" key="5">
    <source>
        <dbReference type="EMBL" id="GGM36362.1"/>
    </source>
</evidence>
<gene>
    <name evidence="5" type="ORF">GCM10008956_11140</name>
</gene>
<sequence>MTDPTPDGKTMQPETASVKAMPGQVPAETQDQQPGLEERMSLAPVVIRDTYRGSGKLTDKVALITGGDSGIGRAVAVHFAREGANVAIVYLDEHEDAQHTRQMVQAEGRSALLIPGDIADPGFCKEAVGQVVAHFGQLDLLVNNAAVQYPQDSVTGITPEQLDRTFRTNIFAMFYLVGAALPHLKEGACIVNTSSVTAYRGSPELLDYSSTKGAIVAFTRSLSQQLADKGIRVNAVAPGPIWTPLIPATFDKERVGEHGQHAPLGRPGQPAEVAPSFVFLASEDSSYMTGQVLHPNGGDVING</sequence>
<dbReference type="RefSeq" id="WP_110832985.1">
    <property type="nucleotide sequence ID" value="NZ_BMQG01000003.1"/>
</dbReference>
<dbReference type="InterPro" id="IPR036291">
    <property type="entry name" value="NAD(P)-bd_dom_sf"/>
</dbReference>
<evidence type="ECO:0000313" key="6">
    <source>
        <dbReference type="Proteomes" id="UP000600547"/>
    </source>
</evidence>
<dbReference type="Pfam" id="PF13561">
    <property type="entry name" value="adh_short_C2"/>
    <property type="match status" value="1"/>
</dbReference>
<evidence type="ECO:0000256" key="3">
    <source>
        <dbReference type="SAM" id="MobiDB-lite"/>
    </source>
</evidence>
<dbReference type="PANTHER" id="PTHR48107:SF16">
    <property type="entry name" value="NADPH-DEPENDENT ALDEHYDE REDUCTASE 1, CHLOROPLASTIC"/>
    <property type="match status" value="1"/>
</dbReference>
<dbReference type="PRINTS" id="PR00081">
    <property type="entry name" value="GDHRDH"/>
</dbReference>
<evidence type="ECO:0000256" key="1">
    <source>
        <dbReference type="ARBA" id="ARBA00006484"/>
    </source>
</evidence>
<protein>
    <submittedName>
        <fullName evidence="5">NAD(P)-dependent oxidoreductase</fullName>
    </submittedName>
</protein>
<dbReference type="InterPro" id="IPR057326">
    <property type="entry name" value="KR_dom"/>
</dbReference>
<dbReference type="PRINTS" id="PR00080">
    <property type="entry name" value="SDRFAMILY"/>
</dbReference>
<dbReference type="AlphaFoldDB" id="A0A8H9L6F4"/>
<dbReference type="CDD" id="cd05355">
    <property type="entry name" value="SDR_c1"/>
    <property type="match status" value="1"/>
</dbReference>
<comment type="caution">
    <text evidence="5">The sequence shown here is derived from an EMBL/GenBank/DDBJ whole genome shotgun (WGS) entry which is preliminary data.</text>
</comment>
<dbReference type="InterPro" id="IPR002347">
    <property type="entry name" value="SDR_fam"/>
</dbReference>
<dbReference type="SUPFAM" id="SSF51735">
    <property type="entry name" value="NAD(P)-binding Rossmann-fold domains"/>
    <property type="match status" value="1"/>
</dbReference>
<dbReference type="NCBIfam" id="NF005214">
    <property type="entry name" value="PRK06701.1"/>
    <property type="match status" value="1"/>
</dbReference>
<keyword evidence="2" id="KW-0560">Oxidoreductase</keyword>
<reference evidence="6" key="1">
    <citation type="journal article" date="2019" name="Int. J. Syst. Evol. Microbiol.">
        <title>The Global Catalogue of Microorganisms (GCM) 10K type strain sequencing project: providing services to taxonomists for standard genome sequencing and annotation.</title>
        <authorList>
            <consortium name="The Broad Institute Genomics Platform"/>
            <consortium name="The Broad Institute Genome Sequencing Center for Infectious Disease"/>
            <person name="Wu L."/>
            <person name="Ma J."/>
        </authorList>
    </citation>
    <scope>NUCLEOTIDE SEQUENCE [LARGE SCALE GENOMIC DNA]</scope>
    <source>
        <strain evidence="6">JCM 31047</strain>
    </source>
</reference>
<dbReference type="Gene3D" id="3.40.50.720">
    <property type="entry name" value="NAD(P)-binding Rossmann-like Domain"/>
    <property type="match status" value="1"/>
</dbReference>
<proteinExistence type="inferred from homology"/>
<dbReference type="PROSITE" id="PS00061">
    <property type="entry name" value="ADH_SHORT"/>
    <property type="match status" value="1"/>
</dbReference>